<dbReference type="GO" id="GO:0047480">
    <property type="term" value="F:UDP-N-acetylmuramoyl-tripeptide-D-alanyl-D-alanine ligase activity"/>
    <property type="evidence" value="ECO:0007669"/>
    <property type="project" value="UniProtKB-UniRule"/>
</dbReference>
<feature type="binding site" evidence="10">
    <location>
        <begin position="107"/>
        <end position="113"/>
    </location>
    <ligand>
        <name>ATP</name>
        <dbReference type="ChEBI" id="CHEBI:30616"/>
    </ligand>
</feature>
<evidence type="ECO:0000256" key="5">
    <source>
        <dbReference type="ARBA" id="ARBA00022840"/>
    </source>
</evidence>
<evidence type="ECO:0000259" key="12">
    <source>
        <dbReference type="Pfam" id="PF01225"/>
    </source>
</evidence>
<evidence type="ECO:0000256" key="6">
    <source>
        <dbReference type="ARBA" id="ARBA00022960"/>
    </source>
</evidence>
<dbReference type="HAMAP" id="MF_02019">
    <property type="entry name" value="MurF"/>
    <property type="match status" value="1"/>
</dbReference>
<dbReference type="SUPFAM" id="SSF53623">
    <property type="entry name" value="MurD-like peptide ligases, catalytic domain"/>
    <property type="match status" value="1"/>
</dbReference>
<evidence type="ECO:0000256" key="11">
    <source>
        <dbReference type="RuleBase" id="RU004136"/>
    </source>
</evidence>
<evidence type="ECO:0000256" key="4">
    <source>
        <dbReference type="ARBA" id="ARBA00022741"/>
    </source>
</evidence>
<name>A0A4V6PWM4_9GAMM</name>
<dbReference type="PANTHER" id="PTHR43024:SF1">
    <property type="entry name" value="UDP-N-ACETYLMURAMOYL-TRIPEPTIDE--D-ALANYL-D-ALANINE LIGASE"/>
    <property type="match status" value="1"/>
</dbReference>
<keyword evidence="3 10" id="KW-0132">Cell division</keyword>
<dbReference type="UniPathway" id="UPA00219"/>
<dbReference type="GO" id="GO:0071555">
    <property type="term" value="P:cell wall organization"/>
    <property type="evidence" value="ECO:0007669"/>
    <property type="project" value="UniProtKB-KW"/>
</dbReference>
<evidence type="ECO:0000259" key="14">
    <source>
        <dbReference type="Pfam" id="PF08245"/>
    </source>
</evidence>
<dbReference type="Gene3D" id="3.90.190.20">
    <property type="entry name" value="Mur ligase, C-terminal domain"/>
    <property type="match status" value="1"/>
</dbReference>
<dbReference type="SUPFAM" id="SSF53244">
    <property type="entry name" value="MurD-like peptide ligases, peptide-binding domain"/>
    <property type="match status" value="1"/>
</dbReference>
<evidence type="ECO:0000256" key="8">
    <source>
        <dbReference type="ARBA" id="ARBA00023306"/>
    </source>
</evidence>
<accession>A0A4V6PWM4</accession>
<dbReference type="InterPro" id="IPR005863">
    <property type="entry name" value="UDP-N-AcMur_synth"/>
</dbReference>
<evidence type="ECO:0000259" key="13">
    <source>
        <dbReference type="Pfam" id="PF02875"/>
    </source>
</evidence>
<evidence type="ECO:0000313" key="16">
    <source>
        <dbReference type="Proteomes" id="UP000295375"/>
    </source>
</evidence>
<sequence length="462" mass="49320">MIKLDLQTVAEACHGELQGENLTFLGVGTDTRADLRGKLFIAIKGERFDAHDFVSKAEEQGAIALLVARAVESALPQVIVADTRIAMGELARHWREHLALKVVGLTGSVGKTTVKEMLASILRTDAPTLATKGNFNNDIGVPLTLFDLSGAHKYAVIEMGANHKGEIGYCAGIAKPNVALITKIAPAHLEGFGSIEGVAHAKSEIYQALSSDGIAVLNNEIAFKGIVEKAIGGRRCIRYGLHKDHNDLYADQISLDDSGCARFTLHCAGEQMRVQLTLPGEHNVSNALAAAGAAHALRFSLEKIATGLAQTPSVKGRVNQRQAENGALVIDDTYNANLTSMCAALDLLASKPTQTIAILGDMGELGEAAVEMHREVGQYAKSKNIAALYTLGNLSEQMSKAFGAGARHFTSIDELNAHLQKTLTGREAILVKGSRSAKMERVVAALCGDEQPATKQEQRETR</sequence>
<organism evidence="15 16">
    <name type="scientific">Permianibacter aggregans</name>
    <dbReference type="NCBI Taxonomy" id="1510150"/>
    <lineage>
        <taxon>Bacteria</taxon>
        <taxon>Pseudomonadati</taxon>
        <taxon>Pseudomonadota</taxon>
        <taxon>Gammaproteobacteria</taxon>
        <taxon>Pseudomonadales</taxon>
        <taxon>Pseudomonadaceae</taxon>
        <taxon>Permianibacter</taxon>
    </lineage>
</organism>
<keyword evidence="16" id="KW-1185">Reference proteome</keyword>
<evidence type="ECO:0000256" key="1">
    <source>
        <dbReference type="ARBA" id="ARBA00022490"/>
    </source>
</evidence>
<dbReference type="OrthoDB" id="9801978at2"/>
<evidence type="ECO:0000256" key="3">
    <source>
        <dbReference type="ARBA" id="ARBA00022618"/>
    </source>
</evidence>
<dbReference type="InterPro" id="IPR004101">
    <property type="entry name" value="Mur_ligase_C"/>
</dbReference>
<dbReference type="Proteomes" id="UP000295375">
    <property type="component" value="Unassembled WGS sequence"/>
</dbReference>
<evidence type="ECO:0000256" key="7">
    <source>
        <dbReference type="ARBA" id="ARBA00022984"/>
    </source>
</evidence>
<dbReference type="InterPro" id="IPR036615">
    <property type="entry name" value="Mur_ligase_C_dom_sf"/>
</dbReference>
<protein>
    <recommendedName>
        <fullName evidence="10 11">UDP-N-acetylmuramoyl-tripeptide--D-alanyl-D-alanine ligase</fullName>
        <ecNumber evidence="10 11">6.3.2.10</ecNumber>
    </recommendedName>
    <alternativeName>
        <fullName evidence="10">D-alanyl-D-alanine-adding enzyme</fullName>
    </alternativeName>
</protein>
<dbReference type="Gene3D" id="3.40.1190.10">
    <property type="entry name" value="Mur-like, catalytic domain"/>
    <property type="match status" value="1"/>
</dbReference>
<comment type="caution">
    <text evidence="15">The sequence shown here is derived from an EMBL/GenBank/DDBJ whole genome shotgun (WGS) entry which is preliminary data.</text>
</comment>
<reference evidence="15 16" key="1">
    <citation type="submission" date="2019-03" db="EMBL/GenBank/DDBJ databases">
        <title>Genomic Encyclopedia of Type Strains, Phase IV (KMG-IV): sequencing the most valuable type-strain genomes for metagenomic binning, comparative biology and taxonomic classification.</title>
        <authorList>
            <person name="Goeker M."/>
        </authorList>
    </citation>
    <scope>NUCLEOTIDE SEQUENCE [LARGE SCALE GENOMIC DNA]</scope>
    <source>
        <strain evidence="15 16">DSM 103792</strain>
    </source>
</reference>
<feature type="domain" description="Mur ligase C-terminal" evidence="13">
    <location>
        <begin position="316"/>
        <end position="435"/>
    </location>
</feature>
<dbReference type="AlphaFoldDB" id="A0A4V6PWM4"/>
<dbReference type="EC" id="6.3.2.10" evidence="10 11"/>
<comment type="subcellular location">
    <subcellularLocation>
        <location evidence="10 11">Cytoplasm</location>
    </subcellularLocation>
</comment>
<dbReference type="GO" id="GO:0051301">
    <property type="term" value="P:cell division"/>
    <property type="evidence" value="ECO:0007669"/>
    <property type="project" value="UniProtKB-KW"/>
</dbReference>
<keyword evidence="1 10" id="KW-0963">Cytoplasm</keyword>
<dbReference type="Pfam" id="PF08245">
    <property type="entry name" value="Mur_ligase_M"/>
    <property type="match status" value="1"/>
</dbReference>
<dbReference type="GO" id="GO:0008766">
    <property type="term" value="F:UDP-N-acetylmuramoylalanyl-D-glutamyl-2,6-diaminopimelate-D-alanyl-D-alanine ligase activity"/>
    <property type="evidence" value="ECO:0007669"/>
    <property type="project" value="RHEA"/>
</dbReference>
<gene>
    <name evidence="10" type="primary">murF</name>
    <name evidence="15" type="ORF">EV696_12330</name>
</gene>
<evidence type="ECO:0000256" key="9">
    <source>
        <dbReference type="ARBA" id="ARBA00023316"/>
    </source>
</evidence>
<comment type="function">
    <text evidence="10 11">Involved in cell wall formation. Catalyzes the final step in the synthesis of UDP-N-acetylmuramoyl-pentapeptide, the precursor of murein.</text>
</comment>
<dbReference type="Gene3D" id="3.40.1390.10">
    <property type="entry name" value="MurE/MurF, N-terminal domain"/>
    <property type="match status" value="1"/>
</dbReference>
<keyword evidence="2 10" id="KW-0436">Ligase</keyword>
<comment type="pathway">
    <text evidence="10 11">Cell wall biogenesis; peptidoglycan biosynthesis.</text>
</comment>
<keyword evidence="9 10" id="KW-0961">Cell wall biogenesis/degradation</keyword>
<dbReference type="GO" id="GO:0005737">
    <property type="term" value="C:cytoplasm"/>
    <property type="evidence" value="ECO:0007669"/>
    <property type="project" value="UniProtKB-SubCell"/>
</dbReference>
<dbReference type="NCBIfam" id="TIGR01143">
    <property type="entry name" value="murF"/>
    <property type="match status" value="1"/>
</dbReference>
<dbReference type="InterPro" id="IPR051046">
    <property type="entry name" value="MurCDEF_CellWall_CoF430Synth"/>
</dbReference>
<dbReference type="InterPro" id="IPR000713">
    <property type="entry name" value="Mur_ligase_N"/>
</dbReference>
<dbReference type="InterPro" id="IPR036565">
    <property type="entry name" value="Mur-like_cat_sf"/>
</dbReference>
<evidence type="ECO:0000256" key="10">
    <source>
        <dbReference type="HAMAP-Rule" id="MF_02019"/>
    </source>
</evidence>
<dbReference type="EMBL" id="SNYM01000023">
    <property type="protein sequence ID" value="TDQ44627.1"/>
    <property type="molecule type" value="Genomic_DNA"/>
</dbReference>
<comment type="similarity">
    <text evidence="10">Belongs to the MurCDEF family. MurF subfamily.</text>
</comment>
<keyword evidence="5 10" id="KW-0067">ATP-binding</keyword>
<proteinExistence type="inferred from homology"/>
<dbReference type="RefSeq" id="WP_133593089.1">
    <property type="nucleotide sequence ID" value="NZ_CP037953.1"/>
</dbReference>
<dbReference type="InterPro" id="IPR035911">
    <property type="entry name" value="MurE/MurF_N"/>
</dbReference>
<dbReference type="GO" id="GO:0009252">
    <property type="term" value="P:peptidoglycan biosynthetic process"/>
    <property type="evidence" value="ECO:0007669"/>
    <property type="project" value="UniProtKB-UniRule"/>
</dbReference>
<dbReference type="PANTHER" id="PTHR43024">
    <property type="entry name" value="UDP-N-ACETYLMURAMOYL-TRIPEPTIDE--D-ALANYL-D-ALANINE LIGASE"/>
    <property type="match status" value="1"/>
</dbReference>
<dbReference type="SUPFAM" id="SSF63418">
    <property type="entry name" value="MurE/MurF N-terminal domain"/>
    <property type="match status" value="1"/>
</dbReference>
<feature type="domain" description="Mur ligase N-terminal catalytic" evidence="12">
    <location>
        <begin position="26"/>
        <end position="92"/>
    </location>
</feature>
<dbReference type="Pfam" id="PF01225">
    <property type="entry name" value="Mur_ligase"/>
    <property type="match status" value="1"/>
</dbReference>
<keyword evidence="8 10" id="KW-0131">Cell cycle</keyword>
<dbReference type="GO" id="GO:0005524">
    <property type="term" value="F:ATP binding"/>
    <property type="evidence" value="ECO:0007669"/>
    <property type="project" value="UniProtKB-UniRule"/>
</dbReference>
<evidence type="ECO:0000313" key="15">
    <source>
        <dbReference type="EMBL" id="TDQ44627.1"/>
    </source>
</evidence>
<dbReference type="InterPro" id="IPR013221">
    <property type="entry name" value="Mur_ligase_cen"/>
</dbReference>
<keyword evidence="6 10" id="KW-0133">Cell shape</keyword>
<keyword evidence="7 10" id="KW-0573">Peptidoglycan synthesis</keyword>
<dbReference type="GO" id="GO:0008360">
    <property type="term" value="P:regulation of cell shape"/>
    <property type="evidence" value="ECO:0007669"/>
    <property type="project" value="UniProtKB-KW"/>
</dbReference>
<feature type="domain" description="Mur ligase central" evidence="14">
    <location>
        <begin position="106"/>
        <end position="294"/>
    </location>
</feature>
<comment type="catalytic activity">
    <reaction evidence="10 11">
        <text>D-alanyl-D-alanine + UDP-N-acetyl-alpha-D-muramoyl-L-alanyl-gamma-D-glutamyl-meso-2,6-diaminopimelate + ATP = UDP-N-acetyl-alpha-D-muramoyl-L-alanyl-gamma-D-glutamyl-meso-2,6-diaminopimeloyl-D-alanyl-D-alanine + ADP + phosphate + H(+)</text>
        <dbReference type="Rhea" id="RHEA:28374"/>
        <dbReference type="ChEBI" id="CHEBI:15378"/>
        <dbReference type="ChEBI" id="CHEBI:30616"/>
        <dbReference type="ChEBI" id="CHEBI:43474"/>
        <dbReference type="ChEBI" id="CHEBI:57822"/>
        <dbReference type="ChEBI" id="CHEBI:61386"/>
        <dbReference type="ChEBI" id="CHEBI:83905"/>
        <dbReference type="ChEBI" id="CHEBI:456216"/>
        <dbReference type="EC" id="6.3.2.10"/>
    </reaction>
</comment>
<dbReference type="Pfam" id="PF02875">
    <property type="entry name" value="Mur_ligase_C"/>
    <property type="match status" value="1"/>
</dbReference>
<evidence type="ECO:0000256" key="2">
    <source>
        <dbReference type="ARBA" id="ARBA00022598"/>
    </source>
</evidence>
<keyword evidence="4 10" id="KW-0547">Nucleotide-binding</keyword>